<evidence type="ECO:0000313" key="2">
    <source>
        <dbReference type="EMBL" id="TQJ05902.1"/>
    </source>
</evidence>
<evidence type="ECO:0000313" key="3">
    <source>
        <dbReference type="Proteomes" id="UP000320876"/>
    </source>
</evidence>
<feature type="domain" description="ER-bound oxygenase mpaB/mpaB'/Rubber oxygenase catalytic" evidence="1">
    <location>
        <begin position="98"/>
        <end position="268"/>
    </location>
</feature>
<dbReference type="PANTHER" id="PTHR36124:SF1">
    <property type="entry name" value="ER-BOUND OXYGENASE MPAB_MPAB'_RUBBER OXYGENASE CATALYTIC DOMAIN-CONTAINING PROTEIN"/>
    <property type="match status" value="1"/>
</dbReference>
<reference evidence="2 3" key="1">
    <citation type="submission" date="2019-06" db="EMBL/GenBank/DDBJ databases">
        <title>Sequencing the genomes of 1000 actinobacteria strains.</title>
        <authorList>
            <person name="Klenk H.-P."/>
        </authorList>
    </citation>
    <scope>NUCLEOTIDE SEQUENCE [LARGE SCALE GENOMIC DNA]</scope>
    <source>
        <strain evidence="2 3">DSM 45679</strain>
    </source>
</reference>
<proteinExistence type="predicted"/>
<dbReference type="InterPro" id="IPR046366">
    <property type="entry name" value="MPAB"/>
</dbReference>
<protein>
    <submittedName>
        <fullName evidence="2">Uncharacterized protein DUF2236</fullName>
    </submittedName>
</protein>
<dbReference type="RefSeq" id="WP_142001367.1">
    <property type="nucleotide sequence ID" value="NZ_VFML01000001.1"/>
</dbReference>
<dbReference type="InterPro" id="IPR018713">
    <property type="entry name" value="MPAB/Lcp_cat_dom"/>
</dbReference>
<dbReference type="GO" id="GO:0016491">
    <property type="term" value="F:oxidoreductase activity"/>
    <property type="evidence" value="ECO:0007669"/>
    <property type="project" value="InterPro"/>
</dbReference>
<organism evidence="2 3">
    <name type="scientific">Amycolatopsis cihanbeyliensis</name>
    <dbReference type="NCBI Taxonomy" id="1128664"/>
    <lineage>
        <taxon>Bacteria</taxon>
        <taxon>Bacillati</taxon>
        <taxon>Actinomycetota</taxon>
        <taxon>Actinomycetes</taxon>
        <taxon>Pseudonocardiales</taxon>
        <taxon>Pseudonocardiaceae</taxon>
        <taxon>Amycolatopsis</taxon>
    </lineage>
</organism>
<accession>A0A542DS21</accession>
<dbReference type="EMBL" id="VFML01000001">
    <property type="protein sequence ID" value="TQJ05902.1"/>
    <property type="molecule type" value="Genomic_DNA"/>
</dbReference>
<keyword evidence="3" id="KW-1185">Reference proteome</keyword>
<dbReference type="AlphaFoldDB" id="A0A542DS21"/>
<dbReference type="Proteomes" id="UP000320876">
    <property type="component" value="Unassembled WGS sequence"/>
</dbReference>
<evidence type="ECO:0000259" key="1">
    <source>
        <dbReference type="Pfam" id="PF09995"/>
    </source>
</evidence>
<dbReference type="PANTHER" id="PTHR36124">
    <property type="match status" value="1"/>
</dbReference>
<sequence>MVSLLLSKRRTEQRYARLREIESMDVGTHYTRIWYLAMGTEFPWDYSLSGALGFYNSIAPRGIADILVRTGELTGNTRRRMEHHGAISLEIARRGCREPSGKAAVRQLNRIHHNAIKSISTHGHEFTITNEMYLFVLATSMLTQMRWVDRHGWRPLSEQERKAACLHFREQGKNMGMTGIPESYDEFVRLHDDYVDTHVHYSPEAEKLYRATQDVIIGPLVGWLPARLTTIGTRVARAVVPALLTPHLRRAFGVATPSPLLRAAVRLAIKARSAYVRRTPPRQHPIYPDPLPTTDFPQADYEWAQLGPSHSGSATPGCGIRPA</sequence>
<name>A0A542DS21_AMYCI</name>
<dbReference type="Pfam" id="PF09995">
    <property type="entry name" value="MPAB_Lcp_cat"/>
    <property type="match status" value="1"/>
</dbReference>
<gene>
    <name evidence="2" type="ORF">FB471_5747</name>
</gene>
<comment type="caution">
    <text evidence="2">The sequence shown here is derived from an EMBL/GenBank/DDBJ whole genome shotgun (WGS) entry which is preliminary data.</text>
</comment>
<dbReference type="OrthoDB" id="836517at2"/>